<comment type="caution">
    <text evidence="2">The sequence shown here is derived from an EMBL/GenBank/DDBJ whole genome shotgun (WGS) entry which is preliminary data.</text>
</comment>
<dbReference type="Proteomes" id="UP000292136">
    <property type="component" value="Unassembled WGS sequence"/>
</dbReference>
<gene>
    <name evidence="2" type="ORF">EV678_1550</name>
</gene>
<evidence type="ECO:0000313" key="2">
    <source>
        <dbReference type="EMBL" id="RZT90729.1"/>
    </source>
</evidence>
<dbReference type="EMBL" id="SHKM01000001">
    <property type="protein sequence ID" value="RZT90729.1"/>
    <property type="molecule type" value="Genomic_DNA"/>
</dbReference>
<reference evidence="2 3" key="1">
    <citation type="submission" date="2019-02" db="EMBL/GenBank/DDBJ databases">
        <title>Genomic Encyclopedia of Type Strains, Phase IV (KMG-IV): sequencing the most valuable type-strain genomes for metagenomic binning, comparative biology and taxonomic classification.</title>
        <authorList>
            <person name="Goeker M."/>
        </authorList>
    </citation>
    <scope>NUCLEOTIDE SEQUENCE [LARGE SCALE GENOMIC DNA]</scope>
    <source>
        <strain evidence="2 3">DSM 21223</strain>
    </source>
</reference>
<keyword evidence="3" id="KW-1185">Reference proteome</keyword>
<name>A0ABY0IT35_9RHOO</name>
<evidence type="ECO:0008006" key="4">
    <source>
        <dbReference type="Google" id="ProtNLM"/>
    </source>
</evidence>
<evidence type="ECO:0000313" key="3">
    <source>
        <dbReference type="Proteomes" id="UP000292136"/>
    </source>
</evidence>
<feature type="region of interest" description="Disordered" evidence="1">
    <location>
        <begin position="1"/>
        <end position="56"/>
    </location>
</feature>
<organism evidence="2 3">
    <name type="scientific">Azospira oryzae</name>
    <dbReference type="NCBI Taxonomy" id="146939"/>
    <lineage>
        <taxon>Bacteria</taxon>
        <taxon>Pseudomonadati</taxon>
        <taxon>Pseudomonadota</taxon>
        <taxon>Betaproteobacteria</taxon>
        <taxon>Rhodocyclales</taxon>
        <taxon>Rhodocyclaceae</taxon>
        <taxon>Azospira</taxon>
    </lineage>
</organism>
<feature type="compositionally biased region" description="Pro residues" evidence="1">
    <location>
        <begin position="30"/>
        <end position="40"/>
    </location>
</feature>
<proteinExistence type="predicted"/>
<sequence length="159" mass="16488">MNGNDGTPTPPTGNSSIIPFPPRRRSFVAAPPPPPPPAPAGPLDLDLSDLVPEGDDDIPVLTEVVDLASVSADAPDEKDAGPDLEALRETLADALAAELAHSIEQRLASELPSLVEATLAGLQDDLKAGIIAATEAALKDFIARRQQLQLPFDPPAPGN</sequence>
<feature type="compositionally biased region" description="Polar residues" evidence="1">
    <location>
        <begin position="1"/>
        <end position="17"/>
    </location>
</feature>
<accession>A0ABY0IT35</accession>
<evidence type="ECO:0000256" key="1">
    <source>
        <dbReference type="SAM" id="MobiDB-lite"/>
    </source>
</evidence>
<protein>
    <recommendedName>
        <fullName evidence="4">DUF2497 domain-containing protein</fullName>
    </recommendedName>
</protein>